<organism evidence="1 2">
    <name type="scientific">Linum trigynum</name>
    <dbReference type="NCBI Taxonomy" id="586398"/>
    <lineage>
        <taxon>Eukaryota</taxon>
        <taxon>Viridiplantae</taxon>
        <taxon>Streptophyta</taxon>
        <taxon>Embryophyta</taxon>
        <taxon>Tracheophyta</taxon>
        <taxon>Spermatophyta</taxon>
        <taxon>Magnoliopsida</taxon>
        <taxon>eudicotyledons</taxon>
        <taxon>Gunneridae</taxon>
        <taxon>Pentapetalae</taxon>
        <taxon>rosids</taxon>
        <taxon>fabids</taxon>
        <taxon>Malpighiales</taxon>
        <taxon>Linaceae</taxon>
        <taxon>Linum</taxon>
    </lineage>
</organism>
<evidence type="ECO:0000313" key="1">
    <source>
        <dbReference type="EMBL" id="CAL1372710.1"/>
    </source>
</evidence>
<sequence length="75" mass="8713">MMMPAAGRWTFSGGSLYLQRLDGCDRCRRRLELNCMERSSKLLLMFKMELFLPAKEKLCKLKGKEKKSGFQTSEC</sequence>
<keyword evidence="2" id="KW-1185">Reference proteome</keyword>
<proteinExistence type="predicted"/>
<protein>
    <submittedName>
        <fullName evidence="1">Uncharacterized protein</fullName>
    </submittedName>
</protein>
<accession>A0AAV2DFQ6</accession>
<reference evidence="1 2" key="1">
    <citation type="submission" date="2024-04" db="EMBL/GenBank/DDBJ databases">
        <authorList>
            <person name="Fracassetti M."/>
        </authorList>
    </citation>
    <scope>NUCLEOTIDE SEQUENCE [LARGE SCALE GENOMIC DNA]</scope>
</reference>
<gene>
    <name evidence="1" type="ORF">LTRI10_LOCUS14694</name>
</gene>
<evidence type="ECO:0000313" key="2">
    <source>
        <dbReference type="Proteomes" id="UP001497516"/>
    </source>
</evidence>
<name>A0AAV2DFQ6_9ROSI</name>
<dbReference type="AlphaFoldDB" id="A0AAV2DFQ6"/>
<dbReference type="Proteomes" id="UP001497516">
    <property type="component" value="Chromosome 2"/>
</dbReference>
<dbReference type="EMBL" id="OZ034815">
    <property type="protein sequence ID" value="CAL1372710.1"/>
    <property type="molecule type" value="Genomic_DNA"/>
</dbReference>